<evidence type="ECO:0000313" key="2">
    <source>
        <dbReference type="EMBL" id="PAX52449.1"/>
    </source>
</evidence>
<proteinExistence type="predicted"/>
<protein>
    <submittedName>
        <fullName evidence="2">Uncharacterized protein</fullName>
    </submittedName>
</protein>
<keyword evidence="1" id="KW-0812">Transmembrane</keyword>
<reference evidence="2 3" key="1">
    <citation type="submission" date="2017-08" db="EMBL/GenBank/DDBJ databases">
        <title>Draft genome sequence of filamentous cyanobacterium Calothrix elsteri CCALA 953.</title>
        <authorList>
            <person name="Gagunashvili A.N."/>
            <person name="Elster J."/>
            <person name="Andresson O.S."/>
        </authorList>
    </citation>
    <scope>NUCLEOTIDE SEQUENCE [LARGE SCALE GENOMIC DNA]</scope>
    <source>
        <strain evidence="2 3">CCALA 953</strain>
    </source>
</reference>
<sequence length="123" mass="13752">VNNQLFTKYFLDIRLVELKQLSSNFLDLHWWISAGIAAFSGFLFGVTYRYIIRTDSNPHLKSGGIMAFGLVRGLAQVDVAISYTSNIVPLVVLAGESIIWFALAALILDITMQLGWIQPFQSN</sequence>
<dbReference type="EMBL" id="NTFS01000237">
    <property type="protein sequence ID" value="PAX52449.1"/>
    <property type="molecule type" value="Genomic_DNA"/>
</dbReference>
<feature type="non-terminal residue" evidence="2">
    <location>
        <position position="1"/>
    </location>
</feature>
<accession>A0A2A2TGA1</accession>
<dbReference type="PANTHER" id="PTHR36383:SF1">
    <property type="entry name" value="PROTEIN, PUTATIVE-RELATED"/>
    <property type="match status" value="1"/>
</dbReference>
<keyword evidence="1" id="KW-1133">Transmembrane helix</keyword>
<feature type="transmembrane region" description="Helical" evidence="1">
    <location>
        <begin position="87"/>
        <end position="108"/>
    </location>
</feature>
<organism evidence="2 3">
    <name type="scientific">Brunnivagina elsteri CCALA 953</name>
    <dbReference type="NCBI Taxonomy" id="987040"/>
    <lineage>
        <taxon>Bacteria</taxon>
        <taxon>Bacillati</taxon>
        <taxon>Cyanobacteriota</taxon>
        <taxon>Cyanophyceae</taxon>
        <taxon>Nostocales</taxon>
        <taxon>Calotrichaceae</taxon>
        <taxon>Brunnivagina</taxon>
    </lineage>
</organism>
<gene>
    <name evidence="2" type="ORF">CK510_19220</name>
</gene>
<dbReference type="RefSeq" id="WP_095723233.1">
    <property type="nucleotide sequence ID" value="NZ_NTFS01000237.1"/>
</dbReference>
<dbReference type="PANTHER" id="PTHR36383">
    <property type="entry name" value="OS09G0529350 PROTEIN"/>
    <property type="match status" value="1"/>
</dbReference>
<dbReference type="OrthoDB" id="465452at2"/>
<evidence type="ECO:0000256" key="1">
    <source>
        <dbReference type="SAM" id="Phobius"/>
    </source>
</evidence>
<keyword evidence="1" id="KW-0472">Membrane</keyword>
<name>A0A2A2TGA1_9CYAN</name>
<dbReference type="Proteomes" id="UP000218238">
    <property type="component" value="Unassembled WGS sequence"/>
</dbReference>
<evidence type="ECO:0000313" key="3">
    <source>
        <dbReference type="Proteomes" id="UP000218238"/>
    </source>
</evidence>
<comment type="caution">
    <text evidence="2">The sequence shown here is derived from an EMBL/GenBank/DDBJ whole genome shotgun (WGS) entry which is preliminary data.</text>
</comment>
<feature type="transmembrane region" description="Helical" evidence="1">
    <location>
        <begin position="28"/>
        <end position="51"/>
    </location>
</feature>
<dbReference type="AlphaFoldDB" id="A0A2A2TGA1"/>
<keyword evidence="3" id="KW-1185">Reference proteome</keyword>